<gene>
    <name evidence="2" type="ORF">FFLO_06445</name>
</gene>
<evidence type="ECO:0000313" key="2">
    <source>
        <dbReference type="EMBL" id="KAG7528038.1"/>
    </source>
</evidence>
<keyword evidence="3" id="KW-1185">Reference proteome</keyword>
<dbReference type="EMBL" id="JABELV010000211">
    <property type="protein sequence ID" value="KAG7528038.1"/>
    <property type="molecule type" value="Genomic_DNA"/>
</dbReference>
<accession>A0A8K0JKI6</accession>
<reference evidence="2" key="1">
    <citation type="submission" date="2020-04" db="EMBL/GenBank/DDBJ databases">
        <title>Analysis of mating type loci in Filobasidium floriforme.</title>
        <authorList>
            <person name="Nowrousian M."/>
        </authorList>
    </citation>
    <scope>NUCLEOTIDE SEQUENCE</scope>
    <source>
        <strain evidence="2">CBS 6242</strain>
    </source>
</reference>
<organism evidence="2 3">
    <name type="scientific">Filobasidium floriforme</name>
    <dbReference type="NCBI Taxonomy" id="5210"/>
    <lineage>
        <taxon>Eukaryota</taxon>
        <taxon>Fungi</taxon>
        <taxon>Dikarya</taxon>
        <taxon>Basidiomycota</taxon>
        <taxon>Agaricomycotina</taxon>
        <taxon>Tremellomycetes</taxon>
        <taxon>Filobasidiales</taxon>
        <taxon>Filobasidiaceae</taxon>
        <taxon>Filobasidium</taxon>
    </lineage>
</organism>
<feature type="region of interest" description="Disordered" evidence="1">
    <location>
        <begin position="1"/>
        <end position="28"/>
    </location>
</feature>
<dbReference type="Proteomes" id="UP000812966">
    <property type="component" value="Unassembled WGS sequence"/>
</dbReference>
<evidence type="ECO:0000256" key="1">
    <source>
        <dbReference type="SAM" id="MobiDB-lite"/>
    </source>
</evidence>
<evidence type="ECO:0000313" key="3">
    <source>
        <dbReference type="Proteomes" id="UP000812966"/>
    </source>
</evidence>
<proteinExistence type="predicted"/>
<comment type="caution">
    <text evidence="2">The sequence shown here is derived from an EMBL/GenBank/DDBJ whole genome shotgun (WGS) entry which is preliminary data.</text>
</comment>
<name>A0A8K0JKI6_9TREE</name>
<sequence length="55" mass="6354">MPRRRNVPHPLRSRSPIPPTSSRAPGDYTFPVHAPSRFDLVNLNLTKKQYQGRWG</sequence>
<dbReference type="AlphaFoldDB" id="A0A8K0JKI6"/>
<protein>
    <submittedName>
        <fullName evidence="2">Uncharacterized protein</fullName>
    </submittedName>
</protein>